<feature type="non-terminal residue" evidence="2">
    <location>
        <position position="1"/>
    </location>
</feature>
<keyword evidence="1" id="KW-0812">Transmembrane</keyword>
<dbReference type="EMBL" id="BARU01021019">
    <property type="protein sequence ID" value="GAH55778.1"/>
    <property type="molecule type" value="Genomic_DNA"/>
</dbReference>
<keyword evidence="1" id="KW-0472">Membrane</keyword>
<accession>X1IDW4</accession>
<reference evidence="2" key="1">
    <citation type="journal article" date="2014" name="Front. Microbiol.">
        <title>High frequency of phylogenetically diverse reductive dehalogenase-homologous genes in deep subseafloor sedimentary metagenomes.</title>
        <authorList>
            <person name="Kawai M."/>
            <person name="Futagami T."/>
            <person name="Toyoda A."/>
            <person name="Takaki Y."/>
            <person name="Nishi S."/>
            <person name="Hori S."/>
            <person name="Arai W."/>
            <person name="Tsubouchi T."/>
            <person name="Morono Y."/>
            <person name="Uchiyama I."/>
            <person name="Ito T."/>
            <person name="Fujiyama A."/>
            <person name="Inagaki F."/>
            <person name="Takami H."/>
        </authorList>
    </citation>
    <scope>NUCLEOTIDE SEQUENCE</scope>
    <source>
        <strain evidence="2">Expedition CK06-06</strain>
    </source>
</reference>
<evidence type="ECO:0000313" key="2">
    <source>
        <dbReference type="EMBL" id="GAH55778.1"/>
    </source>
</evidence>
<gene>
    <name evidence="2" type="ORF">S03H2_34443</name>
</gene>
<proteinExistence type="predicted"/>
<name>X1IDW4_9ZZZZ</name>
<dbReference type="AlphaFoldDB" id="X1IDW4"/>
<sequence length="59" mass="6553">RQPPDPGAQRFLDEFFNIDSNSALSDKFKKLLKNLGMVIAPIITAIATMLGTTFHFTGR</sequence>
<organism evidence="2">
    <name type="scientific">marine sediment metagenome</name>
    <dbReference type="NCBI Taxonomy" id="412755"/>
    <lineage>
        <taxon>unclassified sequences</taxon>
        <taxon>metagenomes</taxon>
        <taxon>ecological metagenomes</taxon>
    </lineage>
</organism>
<evidence type="ECO:0000256" key="1">
    <source>
        <dbReference type="SAM" id="Phobius"/>
    </source>
</evidence>
<feature type="transmembrane region" description="Helical" evidence="1">
    <location>
        <begin position="35"/>
        <end position="56"/>
    </location>
</feature>
<keyword evidence="1" id="KW-1133">Transmembrane helix</keyword>
<protein>
    <submittedName>
        <fullName evidence="2">Uncharacterized protein</fullName>
    </submittedName>
</protein>
<comment type="caution">
    <text evidence="2">The sequence shown here is derived from an EMBL/GenBank/DDBJ whole genome shotgun (WGS) entry which is preliminary data.</text>
</comment>